<reference evidence="3 4" key="1">
    <citation type="submission" date="2018-09" db="EMBL/GenBank/DDBJ databases">
        <title>Genomic Encyclopedia of Type Strains, Phase III (KMG-III): the genomes of soil and plant-associated and newly described type strains.</title>
        <authorList>
            <person name="Whitman W."/>
        </authorList>
    </citation>
    <scope>NUCLEOTIDE SEQUENCE [LARGE SCALE GENOMIC DNA]</scope>
    <source>
        <strain evidence="3 4">CECT 7938</strain>
    </source>
</reference>
<dbReference type="SUPFAM" id="SSF55874">
    <property type="entry name" value="ATPase domain of HSP90 chaperone/DNA topoisomerase II/histidine kinase"/>
    <property type="match status" value="1"/>
</dbReference>
<dbReference type="Pfam" id="PF06580">
    <property type="entry name" value="His_kinase"/>
    <property type="match status" value="1"/>
</dbReference>
<gene>
    <name evidence="3" type="ORF">DFQ12_1369</name>
</gene>
<keyword evidence="1" id="KW-0472">Membrane</keyword>
<evidence type="ECO:0000313" key="3">
    <source>
        <dbReference type="EMBL" id="RKE56504.1"/>
    </source>
</evidence>
<proteinExistence type="predicted"/>
<dbReference type="RefSeq" id="WP_120258166.1">
    <property type="nucleotide sequence ID" value="NZ_RAPY01000001.1"/>
</dbReference>
<dbReference type="PANTHER" id="PTHR34220:SF7">
    <property type="entry name" value="SENSOR HISTIDINE KINASE YPDA"/>
    <property type="match status" value="1"/>
</dbReference>
<evidence type="ECO:0000313" key="4">
    <source>
        <dbReference type="Proteomes" id="UP000286246"/>
    </source>
</evidence>
<accession>A0A420BIB9</accession>
<feature type="domain" description="Signal transduction histidine kinase internal region" evidence="2">
    <location>
        <begin position="164"/>
        <end position="239"/>
    </location>
</feature>
<feature type="transmembrane region" description="Helical" evidence="1">
    <location>
        <begin position="20"/>
        <end position="37"/>
    </location>
</feature>
<dbReference type="InterPro" id="IPR050640">
    <property type="entry name" value="Bact_2-comp_sensor_kinase"/>
</dbReference>
<dbReference type="Gene3D" id="3.30.565.10">
    <property type="entry name" value="Histidine kinase-like ATPase, C-terminal domain"/>
    <property type="match status" value="1"/>
</dbReference>
<feature type="transmembrane region" description="Helical" evidence="1">
    <location>
        <begin position="83"/>
        <end position="110"/>
    </location>
</feature>
<dbReference type="OrthoDB" id="9792992at2"/>
<dbReference type="PANTHER" id="PTHR34220">
    <property type="entry name" value="SENSOR HISTIDINE KINASE YPDA"/>
    <property type="match status" value="1"/>
</dbReference>
<name>A0A420BIB9_SPHD1</name>
<comment type="caution">
    <text evidence="3">The sequence shown here is derived from an EMBL/GenBank/DDBJ whole genome shotgun (WGS) entry which is preliminary data.</text>
</comment>
<dbReference type="InterPro" id="IPR010559">
    <property type="entry name" value="Sig_transdc_His_kin_internal"/>
</dbReference>
<dbReference type="GO" id="GO:0000155">
    <property type="term" value="F:phosphorelay sensor kinase activity"/>
    <property type="evidence" value="ECO:0007669"/>
    <property type="project" value="InterPro"/>
</dbReference>
<feature type="transmembrane region" description="Helical" evidence="1">
    <location>
        <begin position="49"/>
        <end position="71"/>
    </location>
</feature>
<dbReference type="Proteomes" id="UP000286246">
    <property type="component" value="Unassembled WGS sequence"/>
</dbReference>
<evidence type="ECO:0000259" key="2">
    <source>
        <dbReference type="Pfam" id="PF06580"/>
    </source>
</evidence>
<keyword evidence="4" id="KW-1185">Reference proteome</keyword>
<dbReference type="GO" id="GO:0016020">
    <property type="term" value="C:membrane"/>
    <property type="evidence" value="ECO:0007669"/>
    <property type="project" value="InterPro"/>
</dbReference>
<organism evidence="3 4">
    <name type="scientific">Sphingobacterium detergens</name>
    <dbReference type="NCBI Taxonomy" id="1145106"/>
    <lineage>
        <taxon>Bacteria</taxon>
        <taxon>Pseudomonadati</taxon>
        <taxon>Bacteroidota</taxon>
        <taxon>Sphingobacteriia</taxon>
        <taxon>Sphingobacteriales</taxon>
        <taxon>Sphingobacteriaceae</taxon>
        <taxon>Sphingobacterium</taxon>
    </lineage>
</organism>
<evidence type="ECO:0000256" key="1">
    <source>
        <dbReference type="SAM" id="Phobius"/>
    </source>
</evidence>
<feature type="transmembrane region" description="Helical" evidence="1">
    <location>
        <begin position="122"/>
        <end position="143"/>
    </location>
</feature>
<keyword evidence="1" id="KW-0812">Transmembrane</keyword>
<protein>
    <submittedName>
        <fullName evidence="3">GHKL domain-containing protein</fullName>
    </submittedName>
</protein>
<dbReference type="EMBL" id="RAPY01000001">
    <property type="protein sequence ID" value="RKE56504.1"/>
    <property type="molecule type" value="Genomic_DNA"/>
</dbReference>
<dbReference type="AlphaFoldDB" id="A0A420BIB9"/>
<keyword evidence="1" id="KW-1133">Transmembrane helix</keyword>
<dbReference type="InterPro" id="IPR036890">
    <property type="entry name" value="HATPase_C_sf"/>
</dbReference>
<sequence>MQDCNNRIILRYLTEKKFRLLRHGLFLVGLLILFANANTNNQFLGNYKTYFSLALWTVFVAMFYINMYVLIPQYFFKGKYEIYTILLILLVTASLLVVMQIAIYIFSIHIPTIERQRTNTMGFVSGLFICIPIILTTTTFKLFKRWIEDNKRISDLKNLALTTELNALKNQIQPHFLFNMLNNVKALIRKDPSMATEVIIKLSDFLRYQLYENDTDKTLLKSEINFIFNFLKLEEIRRDNLRTSLSCAAELEKQSIFLPPHLFTAFIENAIKHSVNLRDEHTFITIHFTQTDEQLCFECENSIDPDLSNTRSKYGGLGLVNAKRRLDLLYGDNYELTISKNDLLYQVKLKIPL</sequence>